<dbReference type="EMBL" id="HG793164">
    <property type="protein sequence ID" value="CRL28919.1"/>
    <property type="molecule type" value="Genomic_DNA"/>
</dbReference>
<organism evidence="1 2">
    <name type="scientific">Penicillium camemberti (strain FM 013)</name>
    <dbReference type="NCBI Taxonomy" id="1429867"/>
    <lineage>
        <taxon>Eukaryota</taxon>
        <taxon>Fungi</taxon>
        <taxon>Dikarya</taxon>
        <taxon>Ascomycota</taxon>
        <taxon>Pezizomycotina</taxon>
        <taxon>Eurotiomycetes</taxon>
        <taxon>Eurotiomycetidae</taxon>
        <taxon>Eurotiales</taxon>
        <taxon>Aspergillaceae</taxon>
        <taxon>Penicillium</taxon>
    </lineage>
</organism>
<keyword evidence="2" id="KW-1185">Reference proteome</keyword>
<evidence type="ECO:0000313" key="1">
    <source>
        <dbReference type="EMBL" id="CRL28919.1"/>
    </source>
</evidence>
<gene>
    <name evidence="1" type="ORF">PCAMFM013_S031g000087</name>
</gene>
<accession>A0A0G4PR79</accession>
<dbReference type="Proteomes" id="UP000053732">
    <property type="component" value="Unassembled WGS sequence"/>
</dbReference>
<dbReference type="AlphaFoldDB" id="A0A0G4PR79"/>
<evidence type="ECO:0000313" key="2">
    <source>
        <dbReference type="Proteomes" id="UP000053732"/>
    </source>
</evidence>
<sequence>MRVRKCHSKPPRYFGGIHRLSRNVNSLFPEPDENILILWWPRYYLLGNSSQSVVESVKAIVAS</sequence>
<name>A0A0G4PR79_PENC3</name>
<reference evidence="1 2" key="1">
    <citation type="journal article" date="2014" name="Nat. Commun.">
        <title>Multiple recent horizontal transfers of a large genomic region in cheese making fungi.</title>
        <authorList>
            <person name="Cheeseman K."/>
            <person name="Ropars J."/>
            <person name="Renault P."/>
            <person name="Dupont J."/>
            <person name="Gouzy J."/>
            <person name="Branca A."/>
            <person name="Abraham A.L."/>
            <person name="Ceppi M."/>
            <person name="Conseiller E."/>
            <person name="Debuchy R."/>
            <person name="Malagnac F."/>
            <person name="Goarin A."/>
            <person name="Silar P."/>
            <person name="Lacoste S."/>
            <person name="Sallet E."/>
            <person name="Bensimon A."/>
            <person name="Giraud T."/>
            <person name="Brygoo Y."/>
        </authorList>
    </citation>
    <scope>NUCLEOTIDE SEQUENCE [LARGE SCALE GENOMIC DNA]</scope>
    <source>
        <strain evidence="2">FM 013</strain>
    </source>
</reference>
<protein>
    <submittedName>
        <fullName evidence="1">Str. FM013</fullName>
    </submittedName>
</protein>
<proteinExistence type="predicted"/>